<evidence type="ECO:0000313" key="3">
    <source>
        <dbReference type="Proteomes" id="UP000236161"/>
    </source>
</evidence>
<accession>A0A2I0B6P2</accession>
<organism evidence="2 3">
    <name type="scientific">Apostasia shenzhenica</name>
    <dbReference type="NCBI Taxonomy" id="1088818"/>
    <lineage>
        <taxon>Eukaryota</taxon>
        <taxon>Viridiplantae</taxon>
        <taxon>Streptophyta</taxon>
        <taxon>Embryophyta</taxon>
        <taxon>Tracheophyta</taxon>
        <taxon>Spermatophyta</taxon>
        <taxon>Magnoliopsida</taxon>
        <taxon>Liliopsida</taxon>
        <taxon>Asparagales</taxon>
        <taxon>Orchidaceae</taxon>
        <taxon>Apostasioideae</taxon>
        <taxon>Apostasia</taxon>
    </lineage>
</organism>
<sequence length="222" mass="23675">MALTLAKGLNLGTTLVFTGVYNILTGVLYGVPMPVQPMKSIAAVAISSGPEFSVPEIMAAGILSSSAVLLLGATRIMSFAYRIIPLPVVRGVQLAQGLSFAISAVKYIRKEQDLAKGKSLEDRPWLGLDGLILAIIAASFIILINGAGERSLAWAEWAWPTSKIVRWNSPLVTLVLPDHSTLLRVKEANFSPKSCNLLSSSPGWFGSALRLPIKHSPAPLST</sequence>
<dbReference type="AlphaFoldDB" id="A0A2I0B6P2"/>
<keyword evidence="3" id="KW-1185">Reference proteome</keyword>
<keyword evidence="1" id="KW-0812">Transmembrane</keyword>
<dbReference type="Pfam" id="PF16983">
    <property type="entry name" value="MFS_MOT1"/>
    <property type="match status" value="1"/>
</dbReference>
<feature type="transmembrane region" description="Helical" evidence="1">
    <location>
        <begin position="12"/>
        <end position="32"/>
    </location>
</feature>
<reference evidence="2 3" key="1">
    <citation type="journal article" date="2017" name="Nature">
        <title>The Apostasia genome and the evolution of orchids.</title>
        <authorList>
            <person name="Zhang G.Q."/>
            <person name="Liu K.W."/>
            <person name="Li Z."/>
            <person name="Lohaus R."/>
            <person name="Hsiao Y.Y."/>
            <person name="Niu S.C."/>
            <person name="Wang J.Y."/>
            <person name="Lin Y.C."/>
            <person name="Xu Q."/>
            <person name="Chen L.J."/>
            <person name="Yoshida K."/>
            <person name="Fujiwara S."/>
            <person name="Wang Z.W."/>
            <person name="Zhang Y.Q."/>
            <person name="Mitsuda N."/>
            <person name="Wang M."/>
            <person name="Liu G.H."/>
            <person name="Pecoraro L."/>
            <person name="Huang H.X."/>
            <person name="Xiao X.J."/>
            <person name="Lin M."/>
            <person name="Wu X.Y."/>
            <person name="Wu W.L."/>
            <person name="Chen Y.Y."/>
            <person name="Chang S.B."/>
            <person name="Sakamoto S."/>
            <person name="Ohme-Takagi M."/>
            <person name="Yagi M."/>
            <person name="Zeng S.J."/>
            <person name="Shen C.Y."/>
            <person name="Yeh C.M."/>
            <person name="Luo Y.B."/>
            <person name="Tsai W.C."/>
            <person name="Van de Peer Y."/>
            <person name="Liu Z.J."/>
        </authorList>
    </citation>
    <scope>NUCLEOTIDE SEQUENCE [LARGE SCALE GENOMIC DNA]</scope>
    <source>
        <strain evidence="3">cv. Shenzhen</strain>
        <tissue evidence="2">Stem</tissue>
    </source>
</reference>
<proteinExistence type="predicted"/>
<dbReference type="Proteomes" id="UP000236161">
    <property type="component" value="Unassembled WGS sequence"/>
</dbReference>
<dbReference type="PANTHER" id="PTHR31970:SF0">
    <property type="entry name" value="MOLYBDATE TRANSPORTER 1"/>
    <property type="match status" value="1"/>
</dbReference>
<feature type="transmembrane region" description="Helical" evidence="1">
    <location>
        <begin position="125"/>
        <end position="144"/>
    </location>
</feature>
<keyword evidence="1" id="KW-0472">Membrane</keyword>
<dbReference type="EMBL" id="KZ451908">
    <property type="protein sequence ID" value="PKA63431.1"/>
    <property type="molecule type" value="Genomic_DNA"/>
</dbReference>
<name>A0A2I0B6P2_9ASPA</name>
<dbReference type="STRING" id="1088818.A0A2I0B6P2"/>
<evidence type="ECO:0000256" key="1">
    <source>
        <dbReference type="SAM" id="Phobius"/>
    </source>
</evidence>
<feature type="transmembrane region" description="Helical" evidence="1">
    <location>
        <begin position="52"/>
        <end position="71"/>
    </location>
</feature>
<dbReference type="PANTHER" id="PTHR31970">
    <property type="match status" value="1"/>
</dbReference>
<protein>
    <submittedName>
        <fullName evidence="2">Molybdate transporter 1</fullName>
    </submittedName>
</protein>
<feature type="transmembrane region" description="Helical" evidence="1">
    <location>
        <begin position="83"/>
        <end position="105"/>
    </location>
</feature>
<dbReference type="GO" id="GO:0015098">
    <property type="term" value="F:molybdate ion transmembrane transporter activity"/>
    <property type="evidence" value="ECO:0007669"/>
    <property type="project" value="InterPro"/>
</dbReference>
<gene>
    <name evidence="2" type="primary">MOT1</name>
    <name evidence="2" type="ORF">AXF42_Ash005326</name>
</gene>
<keyword evidence="1" id="KW-1133">Transmembrane helix</keyword>
<dbReference type="OrthoDB" id="5402974at2759"/>
<dbReference type="InterPro" id="IPR031563">
    <property type="entry name" value="MOT1/MOT2"/>
</dbReference>
<evidence type="ECO:0000313" key="2">
    <source>
        <dbReference type="EMBL" id="PKA63431.1"/>
    </source>
</evidence>